<comment type="caution">
    <text evidence="1">The sequence shown here is derived from an EMBL/GenBank/DDBJ whole genome shotgun (WGS) entry which is preliminary data.</text>
</comment>
<proteinExistence type="predicted"/>
<organism evidence="1 2">
    <name type="scientific">Streptomyces paromomycinus</name>
    <name type="common">Streptomyces rimosus subsp. paromomycinus</name>
    <dbReference type="NCBI Taxonomy" id="92743"/>
    <lineage>
        <taxon>Bacteria</taxon>
        <taxon>Bacillati</taxon>
        <taxon>Actinomycetota</taxon>
        <taxon>Actinomycetes</taxon>
        <taxon>Kitasatosporales</taxon>
        <taxon>Streptomycetaceae</taxon>
        <taxon>Streptomyces</taxon>
    </lineage>
</organism>
<evidence type="ECO:0000313" key="2">
    <source>
        <dbReference type="Proteomes" id="UP000286746"/>
    </source>
</evidence>
<dbReference type="RefSeq" id="WP_125054651.1">
    <property type="nucleotide sequence ID" value="NZ_BHZD01000001.1"/>
</dbReference>
<keyword evidence="2" id="KW-1185">Reference proteome</keyword>
<sequence>MATADERDRGIHIGEVHGAFAIGDHNTVTHNENTPGRPGADPAHEELLAAVRQLREDLARVIETPQVTLLTAELADAQEEIETTGRTAPGRLDRLRTALADAGAVTGMLASGAAVGQAVAALLGG</sequence>
<protein>
    <submittedName>
        <fullName evidence="1">Uncharacterized protein</fullName>
    </submittedName>
</protein>
<dbReference type="AlphaFoldDB" id="A0A401W2L9"/>
<gene>
    <name evidence="1" type="ORF">GKJPGBOP_03227</name>
</gene>
<dbReference type="EMBL" id="BHZD01000001">
    <property type="protein sequence ID" value="GCD43546.1"/>
    <property type="molecule type" value="Genomic_DNA"/>
</dbReference>
<evidence type="ECO:0000313" key="1">
    <source>
        <dbReference type="EMBL" id="GCD43546.1"/>
    </source>
</evidence>
<reference evidence="1 2" key="1">
    <citation type="submission" date="2018-11" db="EMBL/GenBank/DDBJ databases">
        <title>Whole genome sequence of Streptomyces paromomycinus NBRC 15454(T).</title>
        <authorList>
            <person name="Komaki H."/>
            <person name="Tamura T."/>
        </authorList>
    </citation>
    <scope>NUCLEOTIDE SEQUENCE [LARGE SCALE GENOMIC DNA]</scope>
    <source>
        <strain evidence="1 2">NBRC 15454</strain>
    </source>
</reference>
<accession>A0A401W2L9</accession>
<dbReference type="Proteomes" id="UP000286746">
    <property type="component" value="Unassembled WGS sequence"/>
</dbReference>
<name>A0A401W2L9_STREY</name>